<evidence type="ECO:0000313" key="3">
    <source>
        <dbReference type="Proteomes" id="UP001221757"/>
    </source>
</evidence>
<feature type="compositionally biased region" description="Basic and acidic residues" evidence="1">
    <location>
        <begin position="187"/>
        <end position="198"/>
    </location>
</feature>
<sequence length="260" mass="28225">MTAVIERERDKGFARGLVQGGWGFMAQENILALRAVRDVVVFRSRKASKTVATWFRIRDDSDDAGKEGGEGVAEREFPRAQAAFGKGDQPGFVVSDFASGLAALGFQEVEEHGALEDPARWAVVRCTIVGSDEAHARAAASRHGHRGKGGVGRCTPVGKERKRGRTRAPCVGRDPSSEIPRVSRTRRGGDVHTGDGDVHMHRGIHCRFKATRVALAGGGGRLKPQRNAKPRVDGQKDAYMRLKWGRKRKGAVVAKGKVEV</sequence>
<protein>
    <submittedName>
        <fullName evidence="2">Uncharacterized protein</fullName>
    </submittedName>
</protein>
<gene>
    <name evidence="2" type="ORF">B0H17DRAFT_1136382</name>
</gene>
<dbReference type="AlphaFoldDB" id="A0AAD7DBA7"/>
<evidence type="ECO:0000256" key="1">
    <source>
        <dbReference type="SAM" id="MobiDB-lite"/>
    </source>
</evidence>
<accession>A0AAD7DBA7</accession>
<feature type="region of interest" description="Disordered" evidence="1">
    <location>
        <begin position="139"/>
        <end position="198"/>
    </location>
</feature>
<name>A0AAD7DBA7_MYCRO</name>
<keyword evidence="3" id="KW-1185">Reference proteome</keyword>
<dbReference type="Proteomes" id="UP001221757">
    <property type="component" value="Unassembled WGS sequence"/>
</dbReference>
<organism evidence="2 3">
    <name type="scientific">Mycena rosella</name>
    <name type="common">Pink bonnet</name>
    <name type="synonym">Agaricus rosellus</name>
    <dbReference type="NCBI Taxonomy" id="1033263"/>
    <lineage>
        <taxon>Eukaryota</taxon>
        <taxon>Fungi</taxon>
        <taxon>Dikarya</taxon>
        <taxon>Basidiomycota</taxon>
        <taxon>Agaricomycotina</taxon>
        <taxon>Agaricomycetes</taxon>
        <taxon>Agaricomycetidae</taxon>
        <taxon>Agaricales</taxon>
        <taxon>Marasmiineae</taxon>
        <taxon>Mycenaceae</taxon>
        <taxon>Mycena</taxon>
    </lineage>
</organism>
<proteinExistence type="predicted"/>
<comment type="caution">
    <text evidence="2">The sequence shown here is derived from an EMBL/GenBank/DDBJ whole genome shotgun (WGS) entry which is preliminary data.</text>
</comment>
<dbReference type="EMBL" id="JARKIE010000089">
    <property type="protein sequence ID" value="KAJ7687256.1"/>
    <property type="molecule type" value="Genomic_DNA"/>
</dbReference>
<evidence type="ECO:0000313" key="2">
    <source>
        <dbReference type="EMBL" id="KAJ7687256.1"/>
    </source>
</evidence>
<reference evidence="2" key="1">
    <citation type="submission" date="2023-03" db="EMBL/GenBank/DDBJ databases">
        <title>Massive genome expansion in bonnet fungi (Mycena s.s.) driven by repeated elements and novel gene families across ecological guilds.</title>
        <authorList>
            <consortium name="Lawrence Berkeley National Laboratory"/>
            <person name="Harder C.B."/>
            <person name="Miyauchi S."/>
            <person name="Viragh M."/>
            <person name="Kuo A."/>
            <person name="Thoen E."/>
            <person name="Andreopoulos B."/>
            <person name="Lu D."/>
            <person name="Skrede I."/>
            <person name="Drula E."/>
            <person name="Henrissat B."/>
            <person name="Morin E."/>
            <person name="Kohler A."/>
            <person name="Barry K."/>
            <person name="LaButti K."/>
            <person name="Morin E."/>
            <person name="Salamov A."/>
            <person name="Lipzen A."/>
            <person name="Mereny Z."/>
            <person name="Hegedus B."/>
            <person name="Baldrian P."/>
            <person name="Stursova M."/>
            <person name="Weitz H."/>
            <person name="Taylor A."/>
            <person name="Grigoriev I.V."/>
            <person name="Nagy L.G."/>
            <person name="Martin F."/>
            <person name="Kauserud H."/>
        </authorList>
    </citation>
    <scope>NUCLEOTIDE SEQUENCE</scope>
    <source>
        <strain evidence="2">CBHHK067</strain>
    </source>
</reference>